<protein>
    <submittedName>
        <fullName evidence="2">PII uridylyl-transferase</fullName>
    </submittedName>
</protein>
<name>A0A0T5PFK4_9RHOB</name>
<dbReference type="PANTHER" id="PTHR34039">
    <property type="entry name" value="UPF0102 PROTEIN YRAN"/>
    <property type="match status" value="1"/>
</dbReference>
<dbReference type="Gene3D" id="3.40.1350.10">
    <property type="match status" value="1"/>
</dbReference>
<dbReference type="InterPro" id="IPR011856">
    <property type="entry name" value="tRNA_endonuc-like_dom_sf"/>
</dbReference>
<dbReference type="Proteomes" id="UP000325785">
    <property type="component" value="Chromosome"/>
</dbReference>
<dbReference type="EMBL" id="CP031598">
    <property type="protein sequence ID" value="QEW28753.1"/>
    <property type="molecule type" value="Genomic_DNA"/>
</dbReference>
<dbReference type="STRING" id="540747.SAMN04488031_102910"/>
<reference evidence="2 4" key="1">
    <citation type="submission" date="2015-04" db="EMBL/GenBank/DDBJ databases">
        <title>The draft genome sequence of Roseovarius indicus B108T.</title>
        <authorList>
            <person name="Li G."/>
            <person name="Lai Q."/>
            <person name="Shao Z."/>
            <person name="Yan P."/>
        </authorList>
    </citation>
    <scope>NUCLEOTIDE SEQUENCE [LARGE SCALE GENOMIC DNA]</scope>
    <source>
        <strain evidence="2 4">B108</strain>
    </source>
</reference>
<dbReference type="PANTHER" id="PTHR34039:SF1">
    <property type="entry name" value="UPF0102 PROTEIN YRAN"/>
    <property type="match status" value="1"/>
</dbReference>
<dbReference type="OrthoDB" id="9812968at2"/>
<keyword evidence="2" id="KW-0808">Transferase</keyword>
<dbReference type="EMBL" id="LAXI01000001">
    <property type="protein sequence ID" value="KRS19873.1"/>
    <property type="molecule type" value="Genomic_DNA"/>
</dbReference>
<gene>
    <name evidence="3" type="ORF">RIdsm_04592</name>
    <name evidence="2" type="ORF">XM52_03370</name>
</gene>
<dbReference type="InterPro" id="IPR003509">
    <property type="entry name" value="UPF0102_YraN-like"/>
</dbReference>
<reference evidence="3 5" key="2">
    <citation type="submission" date="2018-08" db="EMBL/GenBank/DDBJ databases">
        <title>Genetic Globetrotter - A new plasmid hitch-hiking vast phylogenetic and geographic distances.</title>
        <authorList>
            <person name="Vollmers J."/>
            <person name="Petersen J."/>
        </authorList>
    </citation>
    <scope>NUCLEOTIDE SEQUENCE [LARGE SCALE GENOMIC DNA]</scope>
    <source>
        <strain evidence="3 5">DSM 26383</strain>
    </source>
</reference>
<keyword evidence="4" id="KW-1185">Reference proteome</keyword>
<dbReference type="AlphaFoldDB" id="A0A0T5PFK4"/>
<dbReference type="InterPro" id="IPR011335">
    <property type="entry name" value="Restrct_endonuc-II-like"/>
</dbReference>
<dbReference type="Proteomes" id="UP000051401">
    <property type="component" value="Unassembled WGS sequence"/>
</dbReference>
<dbReference type="RefSeq" id="WP_074939974.1">
    <property type="nucleotide sequence ID" value="NZ_CP031598.1"/>
</dbReference>
<comment type="similarity">
    <text evidence="1">Belongs to the UPF0102 family.</text>
</comment>
<evidence type="ECO:0000313" key="5">
    <source>
        <dbReference type="Proteomes" id="UP000325785"/>
    </source>
</evidence>
<dbReference type="GO" id="GO:0003676">
    <property type="term" value="F:nucleic acid binding"/>
    <property type="evidence" value="ECO:0007669"/>
    <property type="project" value="InterPro"/>
</dbReference>
<evidence type="ECO:0000313" key="2">
    <source>
        <dbReference type="EMBL" id="KRS19873.1"/>
    </source>
</evidence>
<dbReference type="KEGG" id="rid:RIdsm_04592"/>
<proteinExistence type="inferred from homology"/>
<dbReference type="GO" id="GO:0016740">
    <property type="term" value="F:transferase activity"/>
    <property type="evidence" value="ECO:0007669"/>
    <property type="project" value="UniProtKB-KW"/>
</dbReference>
<evidence type="ECO:0000313" key="4">
    <source>
        <dbReference type="Proteomes" id="UP000051401"/>
    </source>
</evidence>
<dbReference type="Pfam" id="PF02021">
    <property type="entry name" value="UPF0102"/>
    <property type="match status" value="1"/>
</dbReference>
<evidence type="ECO:0000313" key="3">
    <source>
        <dbReference type="EMBL" id="QEW28753.1"/>
    </source>
</evidence>
<dbReference type="PATRIC" id="fig|540747.5.peg.693"/>
<accession>A0A0T5PFK4</accession>
<evidence type="ECO:0000256" key="1">
    <source>
        <dbReference type="ARBA" id="ARBA00006738"/>
    </source>
</evidence>
<sequence>MTKHFRFETGGAVPAVPASKRRRGKRAYLSGVSAEETVARAYDGRGADLLETRWRGQAGEIDLIFLQDGVYVFCEVKLARSFDAAAERLRPDQMQRIHLAGSEYLGNTPDGQLSEVRFDLALVDGRGQVEIRDGAFSHF</sequence>
<organism evidence="2 4">
    <name type="scientific">Roseovarius indicus</name>
    <dbReference type="NCBI Taxonomy" id="540747"/>
    <lineage>
        <taxon>Bacteria</taxon>
        <taxon>Pseudomonadati</taxon>
        <taxon>Pseudomonadota</taxon>
        <taxon>Alphaproteobacteria</taxon>
        <taxon>Rhodobacterales</taxon>
        <taxon>Roseobacteraceae</taxon>
        <taxon>Roseovarius</taxon>
    </lineage>
</organism>
<dbReference type="SUPFAM" id="SSF52980">
    <property type="entry name" value="Restriction endonuclease-like"/>
    <property type="match status" value="1"/>
</dbReference>